<name>A0A7W8G9N3_9SPIR</name>
<gene>
    <name evidence="1" type="ORF">HNP76_001688</name>
</gene>
<dbReference type="EMBL" id="JACHFQ010000005">
    <property type="protein sequence ID" value="MBB5226315.1"/>
    <property type="molecule type" value="Genomic_DNA"/>
</dbReference>
<dbReference type="AlphaFoldDB" id="A0A7W8G9N3"/>
<organism evidence="1 2">
    <name type="scientific">Treponema ruminis</name>
    <dbReference type="NCBI Taxonomy" id="744515"/>
    <lineage>
        <taxon>Bacteria</taxon>
        <taxon>Pseudomonadati</taxon>
        <taxon>Spirochaetota</taxon>
        <taxon>Spirochaetia</taxon>
        <taxon>Spirochaetales</taxon>
        <taxon>Treponemataceae</taxon>
        <taxon>Treponema</taxon>
    </lineage>
</organism>
<keyword evidence="2" id="KW-1185">Reference proteome</keyword>
<sequence length="135" mass="15700">MKSQIVIFPNPNQLILLRKIQKELCQEGDSVLPLYPICLKCKELKGLNDKITKSDVQGFYIEEKKICLSVALEINGKEAKGYLELCESSEENKHQIRFDIPFTKISPFRIVEMKSQESEKGLEWKVSREKWVKIL</sequence>
<accession>A0A7W8G9N3</accession>
<comment type="caution">
    <text evidence="1">The sequence shown here is derived from an EMBL/GenBank/DDBJ whole genome shotgun (WGS) entry which is preliminary data.</text>
</comment>
<protein>
    <submittedName>
        <fullName evidence="1">Uncharacterized protein</fullName>
    </submittedName>
</protein>
<proteinExistence type="predicted"/>
<reference evidence="1 2" key="1">
    <citation type="submission" date="2020-08" db="EMBL/GenBank/DDBJ databases">
        <title>Genomic Encyclopedia of Type Strains, Phase IV (KMG-IV): sequencing the most valuable type-strain genomes for metagenomic binning, comparative biology and taxonomic classification.</title>
        <authorList>
            <person name="Goeker M."/>
        </authorList>
    </citation>
    <scope>NUCLEOTIDE SEQUENCE [LARGE SCALE GENOMIC DNA]</scope>
    <source>
        <strain evidence="1 2">DSM 103462</strain>
    </source>
</reference>
<dbReference type="Proteomes" id="UP000518887">
    <property type="component" value="Unassembled WGS sequence"/>
</dbReference>
<evidence type="ECO:0000313" key="1">
    <source>
        <dbReference type="EMBL" id="MBB5226315.1"/>
    </source>
</evidence>
<evidence type="ECO:0000313" key="2">
    <source>
        <dbReference type="Proteomes" id="UP000518887"/>
    </source>
</evidence>
<dbReference type="RefSeq" id="WP_184659456.1">
    <property type="nucleotide sequence ID" value="NZ_CP031518.1"/>
</dbReference>